<gene>
    <name evidence="1" type="ORF">Pmani_012184</name>
</gene>
<sequence>MKLLCSVAVNVRGNYSATDGVAPAQPTRLLLCFNEAANKAIQNGEASRAENNASCMESLPFPTLLWRCQPASPTLSGNGCLGNKWMLDGVVGGDGEGNYRDAAATIL</sequence>
<dbReference type="Proteomes" id="UP001292094">
    <property type="component" value="Unassembled WGS sequence"/>
</dbReference>
<dbReference type="EMBL" id="JAWZYT010000996">
    <property type="protein sequence ID" value="KAK4316690.1"/>
    <property type="molecule type" value="Genomic_DNA"/>
</dbReference>
<comment type="caution">
    <text evidence="1">The sequence shown here is derived from an EMBL/GenBank/DDBJ whole genome shotgun (WGS) entry which is preliminary data.</text>
</comment>
<protein>
    <submittedName>
        <fullName evidence="1">Uncharacterized protein</fullName>
    </submittedName>
</protein>
<evidence type="ECO:0000313" key="2">
    <source>
        <dbReference type="Proteomes" id="UP001292094"/>
    </source>
</evidence>
<reference evidence="1" key="1">
    <citation type="submission" date="2023-11" db="EMBL/GenBank/DDBJ databases">
        <title>Genome assemblies of two species of porcelain crab, Petrolisthes cinctipes and Petrolisthes manimaculis (Anomura: Porcellanidae).</title>
        <authorList>
            <person name="Angst P."/>
        </authorList>
    </citation>
    <scope>NUCLEOTIDE SEQUENCE</scope>
    <source>
        <strain evidence="1">PB745_02</strain>
        <tissue evidence="1">Gill</tissue>
    </source>
</reference>
<proteinExistence type="predicted"/>
<evidence type="ECO:0000313" key="1">
    <source>
        <dbReference type="EMBL" id="KAK4316690.1"/>
    </source>
</evidence>
<organism evidence="1 2">
    <name type="scientific">Petrolisthes manimaculis</name>
    <dbReference type="NCBI Taxonomy" id="1843537"/>
    <lineage>
        <taxon>Eukaryota</taxon>
        <taxon>Metazoa</taxon>
        <taxon>Ecdysozoa</taxon>
        <taxon>Arthropoda</taxon>
        <taxon>Crustacea</taxon>
        <taxon>Multicrustacea</taxon>
        <taxon>Malacostraca</taxon>
        <taxon>Eumalacostraca</taxon>
        <taxon>Eucarida</taxon>
        <taxon>Decapoda</taxon>
        <taxon>Pleocyemata</taxon>
        <taxon>Anomura</taxon>
        <taxon>Galatheoidea</taxon>
        <taxon>Porcellanidae</taxon>
        <taxon>Petrolisthes</taxon>
    </lineage>
</organism>
<dbReference type="AlphaFoldDB" id="A0AAE1PZH5"/>
<accession>A0AAE1PZH5</accession>
<keyword evidence="2" id="KW-1185">Reference proteome</keyword>
<name>A0AAE1PZH5_9EUCA</name>